<proteinExistence type="predicted"/>
<protein>
    <recommendedName>
        <fullName evidence="1">Reverse transcriptase domain-containing protein</fullName>
    </recommendedName>
</protein>
<organism evidence="2 3">
    <name type="scientific">Solanum commersonii</name>
    <name type="common">Commerson's wild potato</name>
    <name type="synonym">Commerson's nightshade</name>
    <dbReference type="NCBI Taxonomy" id="4109"/>
    <lineage>
        <taxon>Eukaryota</taxon>
        <taxon>Viridiplantae</taxon>
        <taxon>Streptophyta</taxon>
        <taxon>Embryophyta</taxon>
        <taxon>Tracheophyta</taxon>
        <taxon>Spermatophyta</taxon>
        <taxon>Magnoliopsida</taxon>
        <taxon>eudicotyledons</taxon>
        <taxon>Gunneridae</taxon>
        <taxon>Pentapetalae</taxon>
        <taxon>asterids</taxon>
        <taxon>lamiids</taxon>
        <taxon>Solanales</taxon>
        <taxon>Solanaceae</taxon>
        <taxon>Solanoideae</taxon>
        <taxon>Solaneae</taxon>
        <taxon>Solanum</taxon>
    </lineage>
</organism>
<dbReference type="PANTHER" id="PTHR46238">
    <property type="entry name" value="REVERSE TRANSCRIPTASE DOMAIN-CONTAINING PROTEIN"/>
    <property type="match status" value="1"/>
</dbReference>
<name>A0A9J5ZFV7_SOLCO</name>
<keyword evidence="3" id="KW-1185">Reference proteome</keyword>
<gene>
    <name evidence="2" type="ORF">H5410_022128</name>
</gene>
<sequence>MYRGAKTRVRTLRGDLKHFPVEMGLHPRSTLSPFLFALVMDVLMQDIQDKVSWCLLFADDIVLIDETQLRLRLSRTKTEYVECKFNDVIHEVGVEVRLDTQNILKRDRFKYRGSIILGGGDINDDITHHIGAT</sequence>
<dbReference type="EMBL" id="JACXVP010000004">
    <property type="protein sequence ID" value="KAG5610847.1"/>
    <property type="molecule type" value="Genomic_DNA"/>
</dbReference>
<evidence type="ECO:0000313" key="2">
    <source>
        <dbReference type="EMBL" id="KAG5610847.1"/>
    </source>
</evidence>
<dbReference type="PANTHER" id="PTHR46238:SF8">
    <property type="entry name" value="ENDONUCLEASE_EXONUCLEASE_PHOSPHATASE DOMAIN-CONTAINING PROTEIN"/>
    <property type="match status" value="1"/>
</dbReference>
<evidence type="ECO:0000259" key="1">
    <source>
        <dbReference type="PROSITE" id="PS50878"/>
    </source>
</evidence>
<dbReference type="PROSITE" id="PS50878">
    <property type="entry name" value="RT_POL"/>
    <property type="match status" value="1"/>
</dbReference>
<evidence type="ECO:0000313" key="3">
    <source>
        <dbReference type="Proteomes" id="UP000824120"/>
    </source>
</evidence>
<feature type="domain" description="Reverse transcriptase" evidence="1">
    <location>
        <begin position="1"/>
        <end position="116"/>
    </location>
</feature>
<dbReference type="OrthoDB" id="1306011at2759"/>
<reference evidence="2 3" key="1">
    <citation type="submission" date="2020-09" db="EMBL/GenBank/DDBJ databases">
        <title>De no assembly of potato wild relative species, Solanum commersonii.</title>
        <authorList>
            <person name="Cho K."/>
        </authorList>
    </citation>
    <scope>NUCLEOTIDE SEQUENCE [LARGE SCALE GENOMIC DNA]</scope>
    <source>
        <strain evidence="2">LZ3.2</strain>
        <tissue evidence="2">Leaf</tissue>
    </source>
</reference>
<accession>A0A9J5ZFV7</accession>
<dbReference type="AlphaFoldDB" id="A0A9J5ZFV7"/>
<dbReference type="InterPro" id="IPR000477">
    <property type="entry name" value="RT_dom"/>
</dbReference>
<comment type="caution">
    <text evidence="2">The sequence shown here is derived from an EMBL/GenBank/DDBJ whole genome shotgun (WGS) entry which is preliminary data.</text>
</comment>
<dbReference type="Proteomes" id="UP000824120">
    <property type="component" value="Chromosome 4"/>
</dbReference>